<sequence>MEQSSPQGLPDTGQTAATNFSKFRCLPAEVRFMIWECAMDEHHQVISGGRARKPKPTALLWTNAESRYLALKRGGHIIVVKKIPLVSSSSSCPAAASDTSSFHTIQESRYEEYDFHLYCSPNITNNSFRESLRCVPKTCIMKQNRFRSLVLGLEIWCCTFDNHRCNDYRCFLFDRMSTILIHPCDPCDPYTLRQDLERGVVEVDPRGLKAATRGLFGYDNHLIVNLLDPAQVGRAIGILSADEATKAIGAKILMVSNEIHTYTFYNGRFTWWEIMVSAAQRMWLCFNYRRLSEDERAGLSYNPCTWTSYPEPYDWDQDDPWVKGILERLPVLLPAVVLVLQA</sequence>
<protein>
    <recommendedName>
        <fullName evidence="1">2EXR domain-containing protein</fullName>
    </recommendedName>
</protein>
<dbReference type="HOGENOM" id="CLU_811595_0_0_1"/>
<proteinExistence type="predicted"/>
<dbReference type="EMBL" id="KI912113">
    <property type="protein sequence ID" value="ETS80505.1"/>
    <property type="molecule type" value="Genomic_DNA"/>
</dbReference>
<dbReference type="AlphaFoldDB" id="W3X348"/>
<name>W3X348_PESFW</name>
<keyword evidence="3" id="KW-1185">Reference proteome</keyword>
<organism evidence="2 3">
    <name type="scientific">Pestalotiopsis fici (strain W106-1 / CGMCC3.15140)</name>
    <dbReference type="NCBI Taxonomy" id="1229662"/>
    <lineage>
        <taxon>Eukaryota</taxon>
        <taxon>Fungi</taxon>
        <taxon>Dikarya</taxon>
        <taxon>Ascomycota</taxon>
        <taxon>Pezizomycotina</taxon>
        <taxon>Sordariomycetes</taxon>
        <taxon>Xylariomycetidae</taxon>
        <taxon>Amphisphaeriales</taxon>
        <taxon>Sporocadaceae</taxon>
        <taxon>Pestalotiopsis</taxon>
    </lineage>
</organism>
<dbReference type="OrthoDB" id="10615126at2759"/>
<dbReference type="Pfam" id="PF20150">
    <property type="entry name" value="2EXR"/>
    <property type="match status" value="1"/>
</dbReference>
<dbReference type="GeneID" id="19273047"/>
<dbReference type="RefSeq" id="XP_007834806.1">
    <property type="nucleotide sequence ID" value="XM_007836615.1"/>
</dbReference>
<evidence type="ECO:0000259" key="1">
    <source>
        <dbReference type="Pfam" id="PF20150"/>
    </source>
</evidence>
<feature type="domain" description="2EXR" evidence="1">
    <location>
        <begin position="20"/>
        <end position="73"/>
    </location>
</feature>
<reference evidence="3" key="1">
    <citation type="journal article" date="2015" name="BMC Genomics">
        <title>Genomic and transcriptomic analysis of the endophytic fungus Pestalotiopsis fici reveals its lifestyle and high potential for synthesis of natural products.</title>
        <authorList>
            <person name="Wang X."/>
            <person name="Zhang X."/>
            <person name="Liu L."/>
            <person name="Xiang M."/>
            <person name="Wang W."/>
            <person name="Sun X."/>
            <person name="Che Y."/>
            <person name="Guo L."/>
            <person name="Liu G."/>
            <person name="Guo L."/>
            <person name="Wang C."/>
            <person name="Yin W.B."/>
            <person name="Stadler M."/>
            <person name="Zhang X."/>
            <person name="Liu X."/>
        </authorList>
    </citation>
    <scope>NUCLEOTIDE SEQUENCE [LARGE SCALE GENOMIC DNA]</scope>
    <source>
        <strain evidence="3">W106-1 / CGMCC3.15140</strain>
    </source>
</reference>
<dbReference type="InParanoid" id="W3X348"/>
<gene>
    <name evidence="2" type="ORF">PFICI_08034</name>
</gene>
<accession>W3X348</accession>
<evidence type="ECO:0000313" key="2">
    <source>
        <dbReference type="EMBL" id="ETS80505.1"/>
    </source>
</evidence>
<dbReference type="KEGG" id="pfy:PFICI_08034"/>
<dbReference type="Proteomes" id="UP000030651">
    <property type="component" value="Unassembled WGS sequence"/>
</dbReference>
<dbReference type="InterPro" id="IPR045518">
    <property type="entry name" value="2EXR"/>
</dbReference>
<evidence type="ECO:0000313" key="3">
    <source>
        <dbReference type="Proteomes" id="UP000030651"/>
    </source>
</evidence>